<evidence type="ECO:0000256" key="3">
    <source>
        <dbReference type="ARBA" id="ARBA00022670"/>
    </source>
</evidence>
<evidence type="ECO:0000313" key="11">
    <source>
        <dbReference type="EMBL" id="PFH61143.1"/>
    </source>
</evidence>
<keyword evidence="6" id="KW-0378">Hydrolase</keyword>
<dbReference type="STRING" id="268505.A0A2A9PJU1"/>
<evidence type="ECO:0000256" key="4">
    <source>
        <dbReference type="ARBA" id="ARBA00022723"/>
    </source>
</evidence>
<reference evidence="11 12" key="2">
    <citation type="journal article" date="2017" name="Sci. Rep.">
        <title>Ant-infecting Ophiocordyceps genomes reveal a high diversity of potential behavioral manipulation genes and a possible major role for enterotoxins.</title>
        <authorList>
            <person name="de Bekker C."/>
            <person name="Ohm R.A."/>
            <person name="Evans H.C."/>
            <person name="Brachmann A."/>
            <person name="Hughes D.P."/>
        </authorList>
    </citation>
    <scope>NUCLEOTIDE SEQUENCE [LARGE SCALE GENOMIC DNA]</scope>
    <source>
        <strain evidence="11 12">SC16a</strain>
    </source>
</reference>
<protein>
    <recommendedName>
        <fullName evidence="10">Peptidase M43 pregnancy-associated plasma-A domain-containing protein</fullName>
    </recommendedName>
</protein>
<keyword evidence="7" id="KW-0862">Zinc</keyword>
<comment type="caution">
    <text evidence="11">The sequence shown here is derived from an EMBL/GenBank/DDBJ whole genome shotgun (WGS) entry which is preliminary data.</text>
</comment>
<proteinExistence type="inferred from homology"/>
<feature type="domain" description="Peptidase M43 pregnancy-associated plasma-A" evidence="10">
    <location>
        <begin position="142"/>
        <end position="233"/>
    </location>
</feature>
<dbReference type="Proteomes" id="UP000037136">
    <property type="component" value="Unassembled WGS sequence"/>
</dbReference>
<dbReference type="EMBL" id="LAZP02000087">
    <property type="protein sequence ID" value="PFH61143.1"/>
    <property type="molecule type" value="Genomic_DNA"/>
</dbReference>
<dbReference type="OrthoDB" id="536211at2759"/>
<evidence type="ECO:0000256" key="6">
    <source>
        <dbReference type="ARBA" id="ARBA00022801"/>
    </source>
</evidence>
<keyword evidence="9" id="KW-1015">Disulfide bond</keyword>
<evidence type="ECO:0000256" key="7">
    <source>
        <dbReference type="ARBA" id="ARBA00022833"/>
    </source>
</evidence>
<dbReference type="AlphaFoldDB" id="A0A2A9PJU1"/>
<dbReference type="GO" id="GO:0008237">
    <property type="term" value="F:metallopeptidase activity"/>
    <property type="evidence" value="ECO:0007669"/>
    <property type="project" value="UniProtKB-KW"/>
</dbReference>
<name>A0A2A9PJU1_OPHUN</name>
<keyword evidence="4" id="KW-0479">Metal-binding</keyword>
<organism evidence="11 12">
    <name type="scientific">Ophiocordyceps unilateralis</name>
    <name type="common">Zombie-ant fungus</name>
    <name type="synonym">Torrubia unilateralis</name>
    <dbReference type="NCBI Taxonomy" id="268505"/>
    <lineage>
        <taxon>Eukaryota</taxon>
        <taxon>Fungi</taxon>
        <taxon>Dikarya</taxon>
        <taxon>Ascomycota</taxon>
        <taxon>Pezizomycotina</taxon>
        <taxon>Sordariomycetes</taxon>
        <taxon>Hypocreomycetidae</taxon>
        <taxon>Hypocreales</taxon>
        <taxon>Ophiocordycipitaceae</taxon>
        <taxon>Ophiocordyceps</taxon>
    </lineage>
</organism>
<dbReference type="SUPFAM" id="SSF55486">
    <property type="entry name" value="Metalloproteases ('zincins'), catalytic domain"/>
    <property type="match status" value="1"/>
</dbReference>
<evidence type="ECO:0000256" key="1">
    <source>
        <dbReference type="ARBA" id="ARBA00003174"/>
    </source>
</evidence>
<dbReference type="InterPro" id="IPR024079">
    <property type="entry name" value="MetalloPept_cat_dom_sf"/>
</dbReference>
<dbReference type="PANTHER" id="PTHR47466:SF1">
    <property type="entry name" value="METALLOPROTEASE MEP1 (AFU_ORTHOLOGUE AFUA_1G07730)-RELATED"/>
    <property type="match status" value="1"/>
</dbReference>
<dbReference type="Gene3D" id="3.40.390.10">
    <property type="entry name" value="Collagenase (Catalytic Domain)"/>
    <property type="match status" value="1"/>
</dbReference>
<dbReference type="InterPro" id="IPR008754">
    <property type="entry name" value="Peptidase_M43"/>
</dbReference>
<dbReference type="GO" id="GO:0046872">
    <property type="term" value="F:metal ion binding"/>
    <property type="evidence" value="ECO:0007669"/>
    <property type="project" value="UniProtKB-KW"/>
</dbReference>
<accession>A0A2A9PJU1</accession>
<evidence type="ECO:0000256" key="5">
    <source>
        <dbReference type="ARBA" id="ARBA00022729"/>
    </source>
</evidence>
<evidence type="ECO:0000256" key="2">
    <source>
        <dbReference type="ARBA" id="ARBA00008721"/>
    </source>
</evidence>
<sequence length="235" mass="25808">MKRQAFVLEPILVDTYIHVLASDEESLALVDRGMLADQVDTLNQDFWPSDISFALVDSKWTVDPKFATLNSVAAVQAMQDKYNEGDEATLNIYVVSEINVSLNNTDCGTPNNSSTAGITELPEGGLLGISSLPWNLVDNSGWSNAVIIKAETLPRYLVAIAYETPRLGKTATHEVGHWFGLFHTFDDDCDPLFGDFVADTPQSAGPTNGCPVWRDSYPDKPGLDPVHNYMDYSSE</sequence>
<evidence type="ECO:0000313" key="12">
    <source>
        <dbReference type="Proteomes" id="UP000037136"/>
    </source>
</evidence>
<dbReference type="GO" id="GO:0006508">
    <property type="term" value="P:proteolysis"/>
    <property type="evidence" value="ECO:0007669"/>
    <property type="project" value="UniProtKB-KW"/>
</dbReference>
<evidence type="ECO:0000256" key="9">
    <source>
        <dbReference type="ARBA" id="ARBA00023157"/>
    </source>
</evidence>
<keyword evidence="12" id="KW-1185">Reference proteome</keyword>
<evidence type="ECO:0000256" key="8">
    <source>
        <dbReference type="ARBA" id="ARBA00023049"/>
    </source>
</evidence>
<comment type="similarity">
    <text evidence="2">Belongs to the peptidase M43B family.</text>
</comment>
<dbReference type="PANTHER" id="PTHR47466">
    <property type="match status" value="1"/>
</dbReference>
<comment type="function">
    <text evidence="1">Secreted metalloproteinase that allows assimilation of proteinaceous substrates.</text>
</comment>
<reference evidence="11 12" key="1">
    <citation type="journal article" date="2015" name="BMC Genomics">
        <title>Gene expression during zombie ant biting behavior reflects the complexity underlying fungal parasitic behavioral manipulation.</title>
        <authorList>
            <person name="de Bekker C."/>
            <person name="Ohm R.A."/>
            <person name="Loreto R.G."/>
            <person name="Sebastian A."/>
            <person name="Albert I."/>
            <person name="Merrow M."/>
            <person name="Brachmann A."/>
            <person name="Hughes D.P."/>
        </authorList>
    </citation>
    <scope>NUCLEOTIDE SEQUENCE [LARGE SCALE GENOMIC DNA]</scope>
    <source>
        <strain evidence="11 12">SC16a</strain>
    </source>
</reference>
<gene>
    <name evidence="11" type="ORF">XA68_18093</name>
</gene>
<evidence type="ECO:0000259" key="10">
    <source>
        <dbReference type="Pfam" id="PF05572"/>
    </source>
</evidence>
<keyword evidence="3" id="KW-0645">Protease</keyword>
<dbReference type="Pfam" id="PF05572">
    <property type="entry name" value="Peptidase_M43"/>
    <property type="match status" value="1"/>
</dbReference>
<keyword evidence="8" id="KW-0482">Metalloprotease</keyword>
<keyword evidence="5" id="KW-0732">Signal</keyword>